<dbReference type="AlphaFoldDB" id="M1DBB9"/>
<accession>M1DBB9</accession>
<dbReference type="HOGENOM" id="CLU_029307_7_4_1"/>
<feature type="region of interest" description="Disordered" evidence="1">
    <location>
        <begin position="49"/>
        <end position="93"/>
    </location>
</feature>
<dbReference type="Gramene" id="PGSC0003DMT400086247">
    <property type="protein sequence ID" value="PGSC0003DMT400086247"/>
    <property type="gene ID" value="PGSC0003DMG400035818"/>
</dbReference>
<evidence type="ECO:0000256" key="1">
    <source>
        <dbReference type="SAM" id="MobiDB-lite"/>
    </source>
</evidence>
<organism evidence="2 3">
    <name type="scientific">Solanum tuberosum</name>
    <name type="common">Potato</name>
    <dbReference type="NCBI Taxonomy" id="4113"/>
    <lineage>
        <taxon>Eukaryota</taxon>
        <taxon>Viridiplantae</taxon>
        <taxon>Streptophyta</taxon>
        <taxon>Embryophyta</taxon>
        <taxon>Tracheophyta</taxon>
        <taxon>Spermatophyta</taxon>
        <taxon>Magnoliopsida</taxon>
        <taxon>eudicotyledons</taxon>
        <taxon>Gunneridae</taxon>
        <taxon>Pentapetalae</taxon>
        <taxon>asterids</taxon>
        <taxon>lamiids</taxon>
        <taxon>Solanales</taxon>
        <taxon>Solanaceae</taxon>
        <taxon>Solanoideae</taxon>
        <taxon>Solaneae</taxon>
        <taxon>Solanum</taxon>
    </lineage>
</organism>
<feature type="region of interest" description="Disordered" evidence="1">
    <location>
        <begin position="126"/>
        <end position="148"/>
    </location>
</feature>
<sequence length="148" mass="15824">MPLVTRGVVGEVLVLGGTYAGSVYTLLSSSISLKLGATNFDLPYMDKSKVAGRDVPPRHIRAQNFRRDAEKPNKTKAKGKSNESSSSRRILIDPNVPSCTRGFINVVDAFGAAHDLDNMVKANLAEAENQSQNDNTQGTDSQTDGATA</sequence>
<feature type="compositionally biased region" description="Polar residues" evidence="1">
    <location>
        <begin position="128"/>
        <end position="148"/>
    </location>
</feature>
<evidence type="ECO:0000313" key="3">
    <source>
        <dbReference type="Proteomes" id="UP000011115"/>
    </source>
</evidence>
<name>M1DBB9_SOLTU</name>
<dbReference type="PaxDb" id="4113-PGSC0003DMT400086247"/>
<dbReference type="EnsemblPlants" id="PGSC0003DMT400086247">
    <property type="protein sequence ID" value="PGSC0003DMT400086247"/>
    <property type="gene ID" value="PGSC0003DMG400035818"/>
</dbReference>
<reference evidence="2" key="2">
    <citation type="submission" date="2015-06" db="UniProtKB">
        <authorList>
            <consortium name="EnsemblPlants"/>
        </authorList>
    </citation>
    <scope>IDENTIFICATION</scope>
    <source>
        <strain evidence="2">DM1-3 516 R44</strain>
    </source>
</reference>
<keyword evidence="3" id="KW-1185">Reference proteome</keyword>
<dbReference type="InParanoid" id="M1DBB9"/>
<dbReference type="Proteomes" id="UP000011115">
    <property type="component" value="Unassembled WGS sequence"/>
</dbReference>
<protein>
    <submittedName>
        <fullName evidence="2">Integrase core domain containing protein</fullName>
    </submittedName>
</protein>
<proteinExistence type="predicted"/>
<evidence type="ECO:0000313" key="2">
    <source>
        <dbReference type="EnsemblPlants" id="PGSC0003DMT400086247"/>
    </source>
</evidence>
<reference evidence="3" key="1">
    <citation type="journal article" date="2011" name="Nature">
        <title>Genome sequence and analysis of the tuber crop potato.</title>
        <authorList>
            <consortium name="The Potato Genome Sequencing Consortium"/>
        </authorList>
    </citation>
    <scope>NUCLEOTIDE SEQUENCE [LARGE SCALE GENOMIC DNA]</scope>
    <source>
        <strain evidence="3">cv. DM1-3 516 R44</strain>
    </source>
</reference>